<name>A0A4P7QCS9_9CORY</name>
<dbReference type="SUPFAM" id="SSF56601">
    <property type="entry name" value="beta-lactamase/transpeptidase-like"/>
    <property type="match status" value="1"/>
</dbReference>
<dbReference type="PANTHER" id="PTHR30627:SF24">
    <property type="entry name" value="PENICILLIN-BINDING PROTEIN 4B"/>
    <property type="match status" value="1"/>
</dbReference>
<dbReference type="Gene3D" id="3.40.710.10">
    <property type="entry name" value="DD-peptidase/beta-lactamase superfamily"/>
    <property type="match status" value="1"/>
</dbReference>
<dbReference type="Pfam" id="PF21922">
    <property type="entry name" value="PBP_dimer_2"/>
    <property type="match status" value="1"/>
</dbReference>
<proteinExistence type="predicted"/>
<dbReference type="PANTHER" id="PTHR30627">
    <property type="entry name" value="PEPTIDOGLYCAN D,D-TRANSPEPTIDASE"/>
    <property type="match status" value="1"/>
</dbReference>
<protein>
    <submittedName>
        <fullName evidence="3">Penicillin-binding protein A</fullName>
    </submittedName>
</protein>
<feature type="domain" description="Penicillin binding protein A dimerisation" evidence="2">
    <location>
        <begin position="52"/>
        <end position="134"/>
    </location>
</feature>
<keyword evidence="4" id="KW-1185">Reference proteome</keyword>
<feature type="domain" description="Penicillin-binding protein transpeptidase" evidence="1">
    <location>
        <begin position="157"/>
        <end position="471"/>
    </location>
</feature>
<dbReference type="GO" id="GO:0071972">
    <property type="term" value="F:peptidoglycan L,D-transpeptidase activity"/>
    <property type="evidence" value="ECO:0007669"/>
    <property type="project" value="TreeGrafter"/>
</dbReference>
<dbReference type="EMBL" id="CP039247">
    <property type="protein sequence ID" value="QCB27351.1"/>
    <property type="molecule type" value="Genomic_DNA"/>
</dbReference>
<gene>
    <name evidence="3" type="primary">pbpA</name>
    <name evidence="3" type="ORF">CENDO_00200</name>
</gene>
<dbReference type="InterPro" id="IPR054120">
    <property type="entry name" value="PBPA_dimer"/>
</dbReference>
<evidence type="ECO:0000313" key="4">
    <source>
        <dbReference type="Proteomes" id="UP000296352"/>
    </source>
</evidence>
<dbReference type="OrthoDB" id="9766847at2"/>
<dbReference type="AlphaFoldDB" id="A0A4P7QCS9"/>
<dbReference type="RefSeq" id="WP_136140243.1">
    <property type="nucleotide sequence ID" value="NZ_CP039247.1"/>
</dbReference>
<evidence type="ECO:0000313" key="3">
    <source>
        <dbReference type="EMBL" id="QCB27351.1"/>
    </source>
</evidence>
<organism evidence="3 4">
    <name type="scientific">Corynebacterium endometrii</name>
    <dbReference type="NCBI Taxonomy" id="2488819"/>
    <lineage>
        <taxon>Bacteria</taxon>
        <taxon>Bacillati</taxon>
        <taxon>Actinomycetota</taxon>
        <taxon>Actinomycetes</taxon>
        <taxon>Mycobacteriales</taxon>
        <taxon>Corynebacteriaceae</taxon>
        <taxon>Corynebacterium</taxon>
    </lineage>
</organism>
<dbReference type="KEGG" id="cee:CENDO_00200"/>
<dbReference type="Gene3D" id="3.90.1310.10">
    <property type="entry name" value="Penicillin-binding protein 2a (Domain 2)"/>
    <property type="match status" value="1"/>
</dbReference>
<dbReference type="InterPro" id="IPR001460">
    <property type="entry name" value="PCN-bd_Tpept"/>
</dbReference>
<reference evidence="3 4" key="1">
    <citation type="submission" date="2019-04" db="EMBL/GenBank/DDBJ databases">
        <title>Corynebacterium endometrii sp. nov., isolated from the uterus of a cow with endometritis.</title>
        <authorList>
            <person name="Ballas P."/>
            <person name="Ruckert C."/>
            <person name="Wagener K."/>
            <person name="Drillich M."/>
            <person name="Kaempfer P."/>
            <person name="Busse H.-J."/>
            <person name="Ehling-Schulz M."/>
        </authorList>
    </citation>
    <scope>NUCLEOTIDE SEQUENCE [LARGE SCALE GENOMIC DNA]</scope>
    <source>
        <strain evidence="3 4">LMM-1653</strain>
    </source>
</reference>
<dbReference type="Proteomes" id="UP000296352">
    <property type="component" value="Chromosome"/>
</dbReference>
<dbReference type="GO" id="GO:0005886">
    <property type="term" value="C:plasma membrane"/>
    <property type="evidence" value="ECO:0007669"/>
    <property type="project" value="TreeGrafter"/>
</dbReference>
<evidence type="ECO:0000259" key="1">
    <source>
        <dbReference type="Pfam" id="PF00905"/>
    </source>
</evidence>
<sequence precursor="true">MNKSIRGVSLFALLLIVALLVNLTIIQGFSEDKYAKNPKNMRGYYELQTVPRGQIFAGNTVLAESNANEDGVYSRSYPVNSAAWGPVTGYISQNFGASQLEASYNEVLNGTDPALFTTNWVDLLTGKQPDGANVEVTVDPALQQLAYDQLTGPGYEGAAVAIEPSTGRILSMASSPSYNPAGIVDPVNGQENWNALQEQAGNPMLNHATQETLPPGSIFKIITTAAGLQNGYSPDSKLTGANSITLPGTNTELTNYDNQVCGGQQEVTLTTAFSLSCNTAFVQMSTDIGGDELAKAADAFGVGQSYDLGIENAAGTLGELGTDLAAVGQSAIGQRDVAMSALQAASMVSAIANDGSRMEPYLVNRVTDASMDTIRETKPKEASRAVDEDIARTIRELMFASERNTAGYDGNGFASKTGTAEHGEGLAPHTWYVAFDPNKDIAVAVVVKNGGNLGQSATGGQVSAPIGRAILNAYAGASGGE</sequence>
<dbReference type="GO" id="GO:0071555">
    <property type="term" value="P:cell wall organization"/>
    <property type="evidence" value="ECO:0007669"/>
    <property type="project" value="TreeGrafter"/>
</dbReference>
<evidence type="ECO:0000259" key="2">
    <source>
        <dbReference type="Pfam" id="PF21922"/>
    </source>
</evidence>
<dbReference type="Pfam" id="PF00905">
    <property type="entry name" value="Transpeptidase"/>
    <property type="match status" value="1"/>
</dbReference>
<dbReference type="InterPro" id="IPR012338">
    <property type="entry name" value="Beta-lactam/transpept-like"/>
</dbReference>
<dbReference type="InterPro" id="IPR050515">
    <property type="entry name" value="Beta-lactam/transpept"/>
</dbReference>
<accession>A0A4P7QCS9</accession>
<dbReference type="GO" id="GO:0008658">
    <property type="term" value="F:penicillin binding"/>
    <property type="evidence" value="ECO:0007669"/>
    <property type="project" value="InterPro"/>
</dbReference>